<name>A0AAQ3X4M0_PASNO</name>
<dbReference type="EMBL" id="CP144751">
    <property type="protein sequence ID" value="WVZ84250.1"/>
    <property type="molecule type" value="Genomic_DNA"/>
</dbReference>
<evidence type="ECO:0000256" key="1">
    <source>
        <dbReference type="SAM" id="MobiDB-lite"/>
    </source>
</evidence>
<proteinExistence type="predicted"/>
<keyword evidence="3" id="KW-1185">Reference proteome</keyword>
<feature type="region of interest" description="Disordered" evidence="1">
    <location>
        <begin position="1"/>
        <end position="40"/>
    </location>
</feature>
<sequence>MATPRHDLAVESPARASDAQDFDTVPPSHRRIEPSPPPDLTLTPLWFNATIPLILSTPSVEIKGKRSPVDQNTFLDPVGLKTARPYAPAQGRQTRAATRVSALSRGRRKGGSMSRSLVKFEVVHIRDQGTSAWSYVKQLWSKRPTKTHS</sequence>
<dbReference type="AlphaFoldDB" id="A0AAQ3X4M0"/>
<protein>
    <submittedName>
        <fullName evidence="2">Uncharacterized protein</fullName>
    </submittedName>
</protein>
<organism evidence="2 3">
    <name type="scientific">Paspalum notatum var. saurae</name>
    <dbReference type="NCBI Taxonomy" id="547442"/>
    <lineage>
        <taxon>Eukaryota</taxon>
        <taxon>Viridiplantae</taxon>
        <taxon>Streptophyta</taxon>
        <taxon>Embryophyta</taxon>
        <taxon>Tracheophyta</taxon>
        <taxon>Spermatophyta</taxon>
        <taxon>Magnoliopsida</taxon>
        <taxon>Liliopsida</taxon>
        <taxon>Poales</taxon>
        <taxon>Poaceae</taxon>
        <taxon>PACMAD clade</taxon>
        <taxon>Panicoideae</taxon>
        <taxon>Andropogonodae</taxon>
        <taxon>Paspaleae</taxon>
        <taxon>Paspalinae</taxon>
        <taxon>Paspalum</taxon>
    </lineage>
</organism>
<reference evidence="2 3" key="1">
    <citation type="submission" date="2024-02" db="EMBL/GenBank/DDBJ databases">
        <title>High-quality chromosome-scale genome assembly of Pensacola bahiagrass (Paspalum notatum Flugge var. saurae).</title>
        <authorList>
            <person name="Vega J.M."/>
            <person name="Podio M."/>
            <person name="Orjuela J."/>
            <person name="Siena L.A."/>
            <person name="Pessino S.C."/>
            <person name="Combes M.C."/>
            <person name="Mariac C."/>
            <person name="Albertini E."/>
            <person name="Pupilli F."/>
            <person name="Ortiz J.P.A."/>
            <person name="Leblanc O."/>
        </authorList>
    </citation>
    <scope>NUCLEOTIDE SEQUENCE [LARGE SCALE GENOMIC DNA]</scope>
    <source>
        <strain evidence="2">R1</strain>
        <tissue evidence="2">Leaf</tissue>
    </source>
</reference>
<dbReference type="Proteomes" id="UP001341281">
    <property type="component" value="Chromosome 07"/>
</dbReference>
<gene>
    <name evidence="2" type="ORF">U9M48_031302</name>
</gene>
<feature type="region of interest" description="Disordered" evidence="1">
    <location>
        <begin position="85"/>
        <end position="110"/>
    </location>
</feature>
<evidence type="ECO:0000313" key="3">
    <source>
        <dbReference type="Proteomes" id="UP001341281"/>
    </source>
</evidence>
<accession>A0AAQ3X4M0</accession>
<evidence type="ECO:0000313" key="2">
    <source>
        <dbReference type="EMBL" id="WVZ84250.1"/>
    </source>
</evidence>